<organism evidence="1 2">
    <name type="scientific">Algibacter pectinivorans</name>
    <dbReference type="NCBI Taxonomy" id="870482"/>
    <lineage>
        <taxon>Bacteria</taxon>
        <taxon>Pseudomonadati</taxon>
        <taxon>Bacteroidota</taxon>
        <taxon>Flavobacteriia</taxon>
        <taxon>Flavobacteriales</taxon>
        <taxon>Flavobacteriaceae</taxon>
        <taxon>Algibacter</taxon>
    </lineage>
</organism>
<evidence type="ECO:0000313" key="2">
    <source>
        <dbReference type="Proteomes" id="UP000199439"/>
    </source>
</evidence>
<dbReference type="SUPFAM" id="SSF48613">
    <property type="entry name" value="Heme oxygenase-like"/>
    <property type="match status" value="1"/>
</dbReference>
<reference evidence="2" key="1">
    <citation type="submission" date="2016-10" db="EMBL/GenBank/DDBJ databases">
        <authorList>
            <person name="Varghese N."/>
            <person name="Submissions S."/>
        </authorList>
    </citation>
    <scope>NUCLEOTIDE SEQUENCE [LARGE SCALE GENOMIC DNA]</scope>
    <source>
        <strain evidence="2">DSM 25730</strain>
    </source>
</reference>
<dbReference type="EMBL" id="FOMI01000005">
    <property type="protein sequence ID" value="SFD15895.1"/>
    <property type="molecule type" value="Genomic_DNA"/>
</dbReference>
<accession>A0A1I1Q1K8</accession>
<dbReference type="STRING" id="870482.SAMN04487987_10598"/>
<keyword evidence="2" id="KW-1185">Reference proteome</keyword>
<gene>
    <name evidence="1" type="ORF">SAMN04487987_10598</name>
</gene>
<dbReference type="Pfam" id="PF11251">
    <property type="entry name" value="DUF3050"/>
    <property type="match status" value="1"/>
</dbReference>
<dbReference type="InterPro" id="IPR016084">
    <property type="entry name" value="Haem_Oase-like_multi-hlx"/>
</dbReference>
<dbReference type="Proteomes" id="UP000199439">
    <property type="component" value="Unassembled WGS sequence"/>
</dbReference>
<proteinExistence type="predicted"/>
<dbReference type="Gene3D" id="1.20.910.10">
    <property type="entry name" value="Heme oxygenase-like"/>
    <property type="match status" value="1"/>
</dbReference>
<dbReference type="RefSeq" id="WP_092851442.1">
    <property type="nucleotide sequence ID" value="NZ_FOMI01000005.1"/>
</dbReference>
<evidence type="ECO:0000313" key="1">
    <source>
        <dbReference type="EMBL" id="SFD15895.1"/>
    </source>
</evidence>
<evidence type="ECO:0008006" key="3">
    <source>
        <dbReference type="Google" id="ProtNLM"/>
    </source>
</evidence>
<protein>
    <recommendedName>
        <fullName evidence="3">DUF3050 domain-containing protein</fullName>
    </recommendedName>
</protein>
<name>A0A1I1Q1K8_9FLAO</name>
<dbReference type="OrthoDB" id="9791270at2"/>
<dbReference type="InterPro" id="IPR024423">
    <property type="entry name" value="DUF3050"/>
</dbReference>
<dbReference type="AlphaFoldDB" id="A0A1I1Q1K8"/>
<sequence length="259" mass="29458">MTVELLEKELAPLRAELNNHKLYSALSSIEDIKIFMQQHVFAVWDFMSLLKALQNNLTTTTLPWVPVANPSTARFINEIVLGEESDVNELGEPKSHFEMYLDAMHQIDANTSQIENFVSYIRDKHTIENAGHKAGLSEATLEFISFTFSIIASNEAHKTASAFTFGREDLIPDMFFQIINQSKTNENSYSKLTYYLKRHIELDGDEHGPLSLKMIEELCGKDAQKWEDVLEVAKNALKQRIALWDSIYNLISNTVAVEA</sequence>